<dbReference type="GO" id="GO:0046872">
    <property type="term" value="F:metal ion binding"/>
    <property type="evidence" value="ECO:0007669"/>
    <property type="project" value="UniProtKB-KW"/>
</dbReference>
<evidence type="ECO:0000256" key="2">
    <source>
        <dbReference type="ARBA" id="ARBA00022490"/>
    </source>
</evidence>
<evidence type="ECO:0000313" key="7">
    <source>
        <dbReference type="Proteomes" id="UP001218188"/>
    </source>
</evidence>
<keyword evidence="4" id="KW-0677">Repeat</keyword>
<evidence type="ECO:0000313" key="6">
    <source>
        <dbReference type="EMBL" id="KAJ7015990.1"/>
    </source>
</evidence>
<evidence type="ECO:0000256" key="5">
    <source>
        <dbReference type="ARBA" id="ARBA00022837"/>
    </source>
</evidence>
<evidence type="ECO:0000256" key="1">
    <source>
        <dbReference type="ARBA" id="ARBA00004496"/>
    </source>
</evidence>
<dbReference type="InterPro" id="IPR051426">
    <property type="entry name" value="Peflin/Sorcin_CaBP"/>
</dbReference>
<evidence type="ECO:0008006" key="8">
    <source>
        <dbReference type="Google" id="ProtNLM"/>
    </source>
</evidence>
<gene>
    <name evidence="6" type="ORF">C8F04DRAFT_1408221</name>
</gene>
<dbReference type="PANTHER" id="PTHR46212:SF3">
    <property type="entry name" value="GH27120P"/>
    <property type="match status" value="1"/>
</dbReference>
<protein>
    <recommendedName>
        <fullName evidence="8">EF-hand domain-containing protein</fullName>
    </recommendedName>
</protein>
<evidence type="ECO:0000256" key="4">
    <source>
        <dbReference type="ARBA" id="ARBA00022737"/>
    </source>
</evidence>
<comment type="caution">
    <text evidence="6">The sequence shown here is derived from an EMBL/GenBank/DDBJ whole genome shotgun (WGS) entry which is preliminary data.</text>
</comment>
<keyword evidence="3" id="KW-0479">Metal-binding</keyword>
<dbReference type="AlphaFoldDB" id="A0AAD6RVH3"/>
<organism evidence="6 7">
    <name type="scientific">Mycena alexandri</name>
    <dbReference type="NCBI Taxonomy" id="1745969"/>
    <lineage>
        <taxon>Eukaryota</taxon>
        <taxon>Fungi</taxon>
        <taxon>Dikarya</taxon>
        <taxon>Basidiomycota</taxon>
        <taxon>Agaricomycotina</taxon>
        <taxon>Agaricomycetes</taxon>
        <taxon>Agaricomycetidae</taxon>
        <taxon>Agaricales</taxon>
        <taxon>Marasmiineae</taxon>
        <taxon>Mycenaceae</taxon>
        <taxon>Mycena</taxon>
    </lineage>
</organism>
<name>A0AAD6RVH3_9AGAR</name>
<dbReference type="InterPro" id="IPR011992">
    <property type="entry name" value="EF-hand-dom_pair"/>
</dbReference>
<proteinExistence type="predicted"/>
<reference evidence="6" key="1">
    <citation type="submission" date="2023-03" db="EMBL/GenBank/DDBJ databases">
        <title>Massive genome expansion in bonnet fungi (Mycena s.s.) driven by repeated elements and novel gene families across ecological guilds.</title>
        <authorList>
            <consortium name="Lawrence Berkeley National Laboratory"/>
            <person name="Harder C.B."/>
            <person name="Miyauchi S."/>
            <person name="Viragh M."/>
            <person name="Kuo A."/>
            <person name="Thoen E."/>
            <person name="Andreopoulos B."/>
            <person name="Lu D."/>
            <person name="Skrede I."/>
            <person name="Drula E."/>
            <person name="Henrissat B."/>
            <person name="Morin E."/>
            <person name="Kohler A."/>
            <person name="Barry K."/>
            <person name="LaButti K."/>
            <person name="Morin E."/>
            <person name="Salamov A."/>
            <person name="Lipzen A."/>
            <person name="Mereny Z."/>
            <person name="Hegedus B."/>
            <person name="Baldrian P."/>
            <person name="Stursova M."/>
            <person name="Weitz H."/>
            <person name="Taylor A."/>
            <person name="Grigoriev I.V."/>
            <person name="Nagy L.G."/>
            <person name="Martin F."/>
            <person name="Kauserud H."/>
        </authorList>
    </citation>
    <scope>NUCLEOTIDE SEQUENCE</scope>
    <source>
        <strain evidence="6">CBHHK200</strain>
    </source>
</reference>
<comment type="subcellular location">
    <subcellularLocation>
        <location evidence="1">Cytoplasm</location>
    </subcellularLocation>
</comment>
<keyword evidence="5" id="KW-0106">Calcium</keyword>
<sequence>MTIFVHTDRSGTIGFNEFAGLWKYIKTGRNVFKHFRPRPPSGSIDGNELRDALAQFGTTLPAHLLVLVQRKYDVKASATAPAPGRGAPPASHSIASSRACVVVKQLSEAFGRLDTDREWVDPDWV</sequence>
<dbReference type="EMBL" id="JARJCM010000668">
    <property type="protein sequence ID" value="KAJ7015990.1"/>
    <property type="molecule type" value="Genomic_DNA"/>
</dbReference>
<dbReference type="GO" id="GO:0005737">
    <property type="term" value="C:cytoplasm"/>
    <property type="evidence" value="ECO:0007669"/>
    <property type="project" value="UniProtKB-SubCell"/>
</dbReference>
<dbReference type="Proteomes" id="UP001218188">
    <property type="component" value="Unassembled WGS sequence"/>
</dbReference>
<dbReference type="SUPFAM" id="SSF47473">
    <property type="entry name" value="EF-hand"/>
    <property type="match status" value="1"/>
</dbReference>
<keyword evidence="2" id="KW-0963">Cytoplasm</keyword>
<dbReference type="Gene3D" id="1.10.238.10">
    <property type="entry name" value="EF-hand"/>
    <property type="match status" value="1"/>
</dbReference>
<keyword evidence="7" id="KW-1185">Reference proteome</keyword>
<dbReference type="PANTHER" id="PTHR46212">
    <property type="entry name" value="PEFLIN"/>
    <property type="match status" value="1"/>
</dbReference>
<evidence type="ECO:0000256" key="3">
    <source>
        <dbReference type="ARBA" id="ARBA00022723"/>
    </source>
</evidence>
<accession>A0AAD6RVH3</accession>